<dbReference type="EMBL" id="MRZV01000243">
    <property type="protein sequence ID" value="PIK54588.1"/>
    <property type="molecule type" value="Genomic_DNA"/>
</dbReference>
<feature type="region of interest" description="Disordered" evidence="1">
    <location>
        <begin position="122"/>
        <end position="149"/>
    </location>
</feature>
<accession>A0A2G8L2W0</accession>
<dbReference type="OrthoDB" id="6090063at2759"/>
<evidence type="ECO:0000313" key="2">
    <source>
        <dbReference type="EMBL" id="PIK54588.1"/>
    </source>
</evidence>
<name>A0A2G8L2W0_STIJA</name>
<evidence type="ECO:0000256" key="1">
    <source>
        <dbReference type="SAM" id="MobiDB-lite"/>
    </source>
</evidence>
<comment type="caution">
    <text evidence="2">The sequence shown here is derived from an EMBL/GenBank/DDBJ whole genome shotgun (WGS) entry which is preliminary data.</text>
</comment>
<protein>
    <submittedName>
        <fullName evidence="2">Uncharacterized protein</fullName>
    </submittedName>
</protein>
<dbReference type="PANTHER" id="PTHR35617:SF3">
    <property type="entry name" value="CORE-BINDING (CB) DOMAIN-CONTAINING PROTEIN"/>
    <property type="match status" value="1"/>
</dbReference>
<sequence length="216" mass="23359">MYFRLTLRIVGLGLSGALPSPSTGHFDHHPLRQHDGGGILYSSYINRQGGTRAERLCRLAWRPSPSCRIWHGPMVSHLARKESVRAMLCPGDNSTPTSKPFTRNMRQILRKTRSSRGKFILVAPSGPQVPGRRSHTQAQTGTSGFPDGSMLGISPDIDQLIKGMANRRPRVRQLAPSAGLSAVLHALAGPLYESTGKASLAALTKKTLFVMAVASA</sequence>
<dbReference type="PANTHER" id="PTHR35617">
    <property type="entry name" value="PHAGE_INTEGRASE DOMAIN-CONTAINING PROTEIN"/>
    <property type="match status" value="1"/>
</dbReference>
<keyword evidence="3" id="KW-1185">Reference proteome</keyword>
<dbReference type="AlphaFoldDB" id="A0A2G8L2W0"/>
<organism evidence="2 3">
    <name type="scientific">Stichopus japonicus</name>
    <name type="common">Sea cucumber</name>
    <dbReference type="NCBI Taxonomy" id="307972"/>
    <lineage>
        <taxon>Eukaryota</taxon>
        <taxon>Metazoa</taxon>
        <taxon>Echinodermata</taxon>
        <taxon>Eleutherozoa</taxon>
        <taxon>Echinozoa</taxon>
        <taxon>Holothuroidea</taxon>
        <taxon>Aspidochirotacea</taxon>
        <taxon>Aspidochirotida</taxon>
        <taxon>Stichopodidae</taxon>
        <taxon>Apostichopus</taxon>
    </lineage>
</organism>
<proteinExistence type="predicted"/>
<evidence type="ECO:0000313" key="3">
    <source>
        <dbReference type="Proteomes" id="UP000230750"/>
    </source>
</evidence>
<dbReference type="Proteomes" id="UP000230750">
    <property type="component" value="Unassembled WGS sequence"/>
</dbReference>
<gene>
    <name evidence="2" type="ORF">BSL78_08519</name>
</gene>
<reference evidence="2 3" key="1">
    <citation type="journal article" date="2017" name="PLoS Biol.">
        <title>The sea cucumber genome provides insights into morphological evolution and visceral regeneration.</title>
        <authorList>
            <person name="Zhang X."/>
            <person name="Sun L."/>
            <person name="Yuan J."/>
            <person name="Sun Y."/>
            <person name="Gao Y."/>
            <person name="Zhang L."/>
            <person name="Li S."/>
            <person name="Dai H."/>
            <person name="Hamel J.F."/>
            <person name="Liu C."/>
            <person name="Yu Y."/>
            <person name="Liu S."/>
            <person name="Lin W."/>
            <person name="Guo K."/>
            <person name="Jin S."/>
            <person name="Xu P."/>
            <person name="Storey K.B."/>
            <person name="Huan P."/>
            <person name="Zhang T."/>
            <person name="Zhou Y."/>
            <person name="Zhang J."/>
            <person name="Lin C."/>
            <person name="Li X."/>
            <person name="Xing L."/>
            <person name="Huo D."/>
            <person name="Sun M."/>
            <person name="Wang L."/>
            <person name="Mercier A."/>
            <person name="Li F."/>
            <person name="Yang H."/>
            <person name="Xiang J."/>
        </authorList>
    </citation>
    <scope>NUCLEOTIDE SEQUENCE [LARGE SCALE GENOMIC DNA]</scope>
    <source>
        <strain evidence="2">Shaxun</strain>
        <tissue evidence="2">Muscle</tissue>
    </source>
</reference>